<dbReference type="NCBIfam" id="TIGR04274">
    <property type="entry name" value="hypoxanDNAglyco"/>
    <property type="match status" value="1"/>
</dbReference>
<dbReference type="CDD" id="cd10032">
    <property type="entry name" value="UDG-F6_HDG"/>
    <property type="match status" value="1"/>
</dbReference>
<keyword evidence="3" id="KW-1185">Reference proteome</keyword>
<organism evidence="2 3">
    <name type="scientific">Butyricicoccus porcorum</name>
    <dbReference type="NCBI Taxonomy" id="1945634"/>
    <lineage>
        <taxon>Bacteria</taxon>
        <taxon>Bacillati</taxon>
        <taxon>Bacillota</taxon>
        <taxon>Clostridia</taxon>
        <taxon>Eubacteriales</taxon>
        <taxon>Butyricicoccaceae</taxon>
        <taxon>Butyricicoccus</taxon>
    </lineage>
</organism>
<gene>
    <name evidence="2" type="ORF">CBW42_09895</name>
</gene>
<dbReference type="RefSeq" id="WP_087020741.1">
    <property type="nucleotide sequence ID" value="NZ_CP178353.1"/>
</dbReference>
<sequence>MLVTHEFGPWYDTQSRVLVLGTMPSPKSREAGFYYAHPQNRFWRVLPALYGEPPLIGNITAQQDFLTRRHIALWDVLASCEIEGASDSSIRNPVPNDMNVILRAAPIRAIFATGQKAGALYKKYCLPQCGVPVQVLPSTSPANCAVKLDALCEKYAVIRQAAEA</sequence>
<evidence type="ECO:0000259" key="1">
    <source>
        <dbReference type="Pfam" id="PF03167"/>
    </source>
</evidence>
<reference evidence="2 3" key="1">
    <citation type="submission" date="2017-05" db="EMBL/GenBank/DDBJ databases">
        <title>Butyricicoccus porcorum sp. nov. a butyrate-producing bacterium from the swine intestinal tract.</title>
        <authorList>
            <person name="Trachsel J."/>
            <person name="Humphrey S."/>
            <person name="Allen H.K."/>
        </authorList>
    </citation>
    <scope>NUCLEOTIDE SEQUENCE [LARGE SCALE GENOMIC DNA]</scope>
    <source>
        <strain evidence="2">BB10</strain>
    </source>
</reference>
<protein>
    <submittedName>
        <fullName evidence="2">DNA-deoxyinosine glycosylase</fullName>
    </submittedName>
</protein>
<evidence type="ECO:0000313" key="3">
    <source>
        <dbReference type="Proteomes" id="UP000194903"/>
    </source>
</evidence>
<dbReference type="SUPFAM" id="SSF52141">
    <property type="entry name" value="Uracil-DNA glycosylase-like"/>
    <property type="match status" value="1"/>
</dbReference>
<dbReference type="Gene3D" id="3.40.470.10">
    <property type="entry name" value="Uracil-DNA glycosylase-like domain"/>
    <property type="match status" value="1"/>
</dbReference>
<dbReference type="AlphaFoldDB" id="A0A252F2T2"/>
<feature type="domain" description="Uracil-DNA glycosylase-like" evidence="1">
    <location>
        <begin position="11"/>
        <end position="145"/>
    </location>
</feature>
<dbReference type="Pfam" id="PF03167">
    <property type="entry name" value="UDG"/>
    <property type="match status" value="1"/>
</dbReference>
<evidence type="ECO:0000313" key="2">
    <source>
        <dbReference type="EMBL" id="OUM20042.1"/>
    </source>
</evidence>
<dbReference type="InterPro" id="IPR036895">
    <property type="entry name" value="Uracil-DNA_glycosylase-like_sf"/>
</dbReference>
<dbReference type="EMBL" id="NHOC01000008">
    <property type="protein sequence ID" value="OUM20042.1"/>
    <property type="molecule type" value="Genomic_DNA"/>
</dbReference>
<dbReference type="InterPro" id="IPR005122">
    <property type="entry name" value="Uracil-DNA_glycosylase-like"/>
</dbReference>
<proteinExistence type="predicted"/>
<dbReference type="InterPro" id="IPR026353">
    <property type="entry name" value="Hypoxan-DNA_Glyclase"/>
</dbReference>
<name>A0A252F2T2_9FIRM</name>
<dbReference type="OrthoDB" id="9799921at2"/>
<dbReference type="Proteomes" id="UP000194903">
    <property type="component" value="Unassembled WGS sequence"/>
</dbReference>
<comment type="caution">
    <text evidence="2">The sequence shown here is derived from an EMBL/GenBank/DDBJ whole genome shotgun (WGS) entry which is preliminary data.</text>
</comment>
<accession>A0A252F2T2</accession>